<feature type="non-terminal residue" evidence="2">
    <location>
        <position position="447"/>
    </location>
</feature>
<protein>
    <recommendedName>
        <fullName evidence="1">Phage terminase large subunit GpA ATPase domain-containing protein</fullName>
    </recommendedName>
</protein>
<dbReference type="GO" id="GO:0016887">
    <property type="term" value="F:ATP hydrolysis activity"/>
    <property type="evidence" value="ECO:0007669"/>
    <property type="project" value="InterPro"/>
</dbReference>
<name>A0A0F9G2U4_9ZZZZ</name>
<gene>
    <name evidence="2" type="ORF">LCGC14_1879070</name>
</gene>
<sequence>MPSIDDTIKAHGLPYLAELWDLHQDKSLSFPDWCLRTTVDGHPFTFKRREYLWEPYHDDHPWQVCQKSTQMGETIRAVLRAIYKMIVLEFRSVLYYFPTDNEIKRFSKGRAKPLIMENPHIAKYITSVDEVHLKQFGKCLLYLLGMGTALTVKSIPANMVLLDEYDEANQEAFEKILERLGGQMEDEAPIFVHLFSNPTLPDYGVTLEFESTDQKFFKLICPACGRYNCLEDMWMDWAGGGSKPLLIELKDGRTIRACGKCQGELNPAKGKWVAKRPSITEKRGYHYTQLWSQTQWHRPANILDKYYKAIAKGSLQTFINMTIGLGYIEAENRLSIEEVLAMCGNMGIASSSRTPGFMGIDQGKGLHVTIGNKLPGQCAEITHIGEYLHWEQLDGLMKDFNIIRCVVDAKPEIRNARAFSERHKGRVWMYWDNIHQKGSYAWNEGEY</sequence>
<reference evidence="2" key="1">
    <citation type="journal article" date="2015" name="Nature">
        <title>Complex archaea that bridge the gap between prokaryotes and eukaryotes.</title>
        <authorList>
            <person name="Spang A."/>
            <person name="Saw J.H."/>
            <person name="Jorgensen S.L."/>
            <person name="Zaremba-Niedzwiedzka K."/>
            <person name="Martijn J."/>
            <person name="Lind A.E."/>
            <person name="van Eijk R."/>
            <person name="Schleper C."/>
            <person name="Guy L."/>
            <person name="Ettema T.J."/>
        </authorList>
    </citation>
    <scope>NUCLEOTIDE SEQUENCE</scope>
</reference>
<dbReference type="AlphaFoldDB" id="A0A0F9G2U4"/>
<organism evidence="2">
    <name type="scientific">marine sediment metagenome</name>
    <dbReference type="NCBI Taxonomy" id="412755"/>
    <lineage>
        <taxon>unclassified sequences</taxon>
        <taxon>metagenomes</taxon>
        <taxon>ecological metagenomes</taxon>
    </lineage>
</organism>
<dbReference type="EMBL" id="LAZR01019313">
    <property type="protein sequence ID" value="KKL92998.1"/>
    <property type="molecule type" value="Genomic_DNA"/>
</dbReference>
<proteinExistence type="predicted"/>
<accession>A0A0F9G2U4</accession>
<dbReference type="Pfam" id="PF05876">
    <property type="entry name" value="GpA_ATPase"/>
    <property type="match status" value="1"/>
</dbReference>
<evidence type="ECO:0000313" key="2">
    <source>
        <dbReference type="EMBL" id="KKL92998.1"/>
    </source>
</evidence>
<feature type="domain" description="Phage terminase large subunit GpA ATPase" evidence="1">
    <location>
        <begin position="64"/>
        <end position="237"/>
    </location>
</feature>
<evidence type="ECO:0000259" key="1">
    <source>
        <dbReference type="Pfam" id="PF05876"/>
    </source>
</evidence>
<comment type="caution">
    <text evidence="2">The sequence shown here is derived from an EMBL/GenBank/DDBJ whole genome shotgun (WGS) entry which is preliminary data.</text>
</comment>
<dbReference type="InterPro" id="IPR046453">
    <property type="entry name" value="GpA_ATPase"/>
</dbReference>